<keyword evidence="10" id="KW-0539">Nucleus</keyword>
<keyword evidence="6" id="KW-0862">Zinc</keyword>
<evidence type="ECO:0000256" key="11">
    <source>
        <dbReference type="PROSITE-ProRule" id="PRU00042"/>
    </source>
</evidence>
<evidence type="ECO:0000256" key="8">
    <source>
        <dbReference type="ARBA" id="ARBA00023125"/>
    </source>
</evidence>
<keyword evidence="8" id="KW-0238">DNA-binding</keyword>
<dbReference type="GO" id="GO:0000978">
    <property type="term" value="F:RNA polymerase II cis-regulatory region sequence-specific DNA binding"/>
    <property type="evidence" value="ECO:0007669"/>
    <property type="project" value="TreeGrafter"/>
</dbReference>
<feature type="domain" description="C2H2-type" evidence="12">
    <location>
        <begin position="341"/>
        <end position="368"/>
    </location>
</feature>
<dbReference type="SMART" id="SM00355">
    <property type="entry name" value="ZnF_C2H2"/>
    <property type="match status" value="11"/>
</dbReference>
<evidence type="ECO:0000313" key="14">
    <source>
        <dbReference type="Proteomes" id="UP001329430"/>
    </source>
</evidence>
<feature type="domain" description="C2H2-type" evidence="12">
    <location>
        <begin position="282"/>
        <end position="304"/>
    </location>
</feature>
<dbReference type="GO" id="GO:0005654">
    <property type="term" value="C:nucleoplasm"/>
    <property type="evidence" value="ECO:0007669"/>
    <property type="project" value="TreeGrafter"/>
</dbReference>
<dbReference type="AlphaFoldDB" id="A0AAN7VB35"/>
<evidence type="ECO:0000256" key="10">
    <source>
        <dbReference type="ARBA" id="ARBA00023242"/>
    </source>
</evidence>
<comment type="caution">
    <text evidence="13">The sequence shown here is derived from an EMBL/GenBank/DDBJ whole genome shotgun (WGS) entry which is preliminary data.</text>
</comment>
<evidence type="ECO:0000256" key="9">
    <source>
        <dbReference type="ARBA" id="ARBA00023163"/>
    </source>
</evidence>
<dbReference type="InterPro" id="IPR036236">
    <property type="entry name" value="Znf_C2H2_sf"/>
</dbReference>
<evidence type="ECO:0000256" key="5">
    <source>
        <dbReference type="ARBA" id="ARBA00022771"/>
    </source>
</evidence>
<name>A0AAN7VB35_9COLE</name>
<proteinExistence type="inferred from homology"/>
<keyword evidence="14" id="KW-1185">Reference proteome</keyword>
<dbReference type="PANTHER" id="PTHR24399:SF70">
    <property type="entry name" value="C2H2-TYPE DOMAIN-CONTAINING PROTEIN"/>
    <property type="match status" value="1"/>
</dbReference>
<feature type="domain" description="C2H2-type" evidence="12">
    <location>
        <begin position="369"/>
        <end position="396"/>
    </location>
</feature>
<evidence type="ECO:0000259" key="12">
    <source>
        <dbReference type="PROSITE" id="PS50157"/>
    </source>
</evidence>
<gene>
    <name evidence="13" type="ORF">RI129_011400</name>
</gene>
<sequence>MDNSSNDLLYILDNSQCINEVVIEDEGEIREIDSETSPIMKSEGGEVVTVEHIEHGYMLPSVFKGQLQSKKRYKRRDDDLSSVNIGEEESAIEAILTSEATSSKSTPTLPKARPKRRHEVPDFSATNYIMLNPTDEIDIVHYKCLRCEQLFISKFGFFRHIEKGRCYINSCDVCSASFNKNSEFYEHYMAEHTDRAICNFCFRTFMYEKNVKEHMLRHLDQFRHRCEQCNKGFYTVREYRNHYKNRHMGIRHKHKCQGCERTFDTKATMENHHRRVHLGVTFKCLDCNKVYTSENYLKIHQRTHLPDYVPLLLTCYLCHAKFLSKQAIKVHLKSHKLDQQYICHACGKRIKSLYSFRNHLRIHSGEKPFKCKECEKGFSAKKYLIAHVRVHTKEKPFCCSLCPKRFTQRSTLGIHLRQHTGERPYSCNVCDKTFASKTSLNSHMRTHKCVLRSVKISN</sequence>
<dbReference type="InterPro" id="IPR013087">
    <property type="entry name" value="Znf_C2H2_type"/>
</dbReference>
<feature type="domain" description="C2H2-type" evidence="12">
    <location>
        <begin position="169"/>
        <end position="197"/>
    </location>
</feature>
<dbReference type="FunFam" id="3.30.160.60:FF:001506">
    <property type="entry name" value="Zinc finger protein"/>
    <property type="match status" value="1"/>
</dbReference>
<evidence type="ECO:0000256" key="2">
    <source>
        <dbReference type="ARBA" id="ARBA00006991"/>
    </source>
</evidence>
<feature type="domain" description="C2H2-type" evidence="12">
    <location>
        <begin position="254"/>
        <end position="279"/>
    </location>
</feature>
<comment type="subcellular location">
    <subcellularLocation>
        <location evidence="1">Nucleus</location>
    </subcellularLocation>
</comment>
<organism evidence="13 14">
    <name type="scientific">Pyrocoelia pectoralis</name>
    <dbReference type="NCBI Taxonomy" id="417401"/>
    <lineage>
        <taxon>Eukaryota</taxon>
        <taxon>Metazoa</taxon>
        <taxon>Ecdysozoa</taxon>
        <taxon>Arthropoda</taxon>
        <taxon>Hexapoda</taxon>
        <taxon>Insecta</taxon>
        <taxon>Pterygota</taxon>
        <taxon>Neoptera</taxon>
        <taxon>Endopterygota</taxon>
        <taxon>Coleoptera</taxon>
        <taxon>Polyphaga</taxon>
        <taxon>Elateriformia</taxon>
        <taxon>Elateroidea</taxon>
        <taxon>Lampyridae</taxon>
        <taxon>Lampyrinae</taxon>
        <taxon>Pyrocoelia</taxon>
    </lineage>
</organism>
<dbReference type="GO" id="GO:0008270">
    <property type="term" value="F:zinc ion binding"/>
    <property type="evidence" value="ECO:0007669"/>
    <property type="project" value="UniProtKB-KW"/>
</dbReference>
<evidence type="ECO:0000256" key="4">
    <source>
        <dbReference type="ARBA" id="ARBA00022737"/>
    </source>
</evidence>
<feature type="domain" description="C2H2-type" evidence="12">
    <location>
        <begin position="224"/>
        <end position="252"/>
    </location>
</feature>
<dbReference type="PANTHER" id="PTHR24399">
    <property type="entry name" value="ZINC FINGER AND BTB DOMAIN-CONTAINING"/>
    <property type="match status" value="1"/>
</dbReference>
<dbReference type="FunFam" id="3.30.160.60:FF:001480">
    <property type="entry name" value="Si:cabz01071911.3"/>
    <property type="match status" value="1"/>
</dbReference>
<dbReference type="Gene3D" id="3.30.160.60">
    <property type="entry name" value="Classic Zinc Finger"/>
    <property type="match status" value="7"/>
</dbReference>
<dbReference type="EMBL" id="JAVRBK010000008">
    <property type="protein sequence ID" value="KAK5640589.1"/>
    <property type="molecule type" value="Genomic_DNA"/>
</dbReference>
<dbReference type="PROSITE" id="PS00028">
    <property type="entry name" value="ZINC_FINGER_C2H2_1"/>
    <property type="match status" value="9"/>
</dbReference>
<dbReference type="FunFam" id="3.30.160.60:FF:001370">
    <property type="entry name" value="Zinc finger protein"/>
    <property type="match status" value="1"/>
</dbReference>
<reference evidence="13 14" key="1">
    <citation type="journal article" date="2024" name="Insects">
        <title>An Improved Chromosome-Level Genome Assembly of the Firefly Pyrocoelia pectoralis.</title>
        <authorList>
            <person name="Fu X."/>
            <person name="Meyer-Rochow V.B."/>
            <person name="Ballantyne L."/>
            <person name="Zhu X."/>
        </authorList>
    </citation>
    <scope>NUCLEOTIDE SEQUENCE [LARGE SCALE GENOMIC DNA]</scope>
    <source>
        <strain evidence="13">XCY_ONT2</strain>
    </source>
</reference>
<keyword evidence="7" id="KW-0805">Transcription regulation</keyword>
<evidence type="ECO:0000256" key="3">
    <source>
        <dbReference type="ARBA" id="ARBA00022723"/>
    </source>
</evidence>
<keyword evidence="4" id="KW-0677">Repeat</keyword>
<evidence type="ECO:0000256" key="7">
    <source>
        <dbReference type="ARBA" id="ARBA00023015"/>
    </source>
</evidence>
<dbReference type="SUPFAM" id="SSF57667">
    <property type="entry name" value="beta-beta-alpha zinc fingers"/>
    <property type="match status" value="5"/>
</dbReference>
<keyword evidence="3" id="KW-0479">Metal-binding</keyword>
<accession>A0AAN7VB35</accession>
<evidence type="ECO:0000256" key="6">
    <source>
        <dbReference type="ARBA" id="ARBA00022833"/>
    </source>
</evidence>
<keyword evidence="5 11" id="KW-0863">Zinc-finger</keyword>
<keyword evidence="9" id="KW-0804">Transcription</keyword>
<feature type="domain" description="C2H2-type" evidence="12">
    <location>
        <begin position="425"/>
        <end position="447"/>
    </location>
</feature>
<comment type="similarity">
    <text evidence="2">Belongs to the krueppel C2H2-type zinc-finger protein family.</text>
</comment>
<dbReference type="Pfam" id="PF00096">
    <property type="entry name" value="zf-C2H2"/>
    <property type="match status" value="5"/>
</dbReference>
<dbReference type="Proteomes" id="UP001329430">
    <property type="component" value="Chromosome 8"/>
</dbReference>
<evidence type="ECO:0000313" key="13">
    <source>
        <dbReference type="EMBL" id="KAK5640589.1"/>
    </source>
</evidence>
<feature type="domain" description="C2H2-type" evidence="12">
    <location>
        <begin position="397"/>
        <end position="424"/>
    </location>
</feature>
<protein>
    <recommendedName>
        <fullName evidence="12">C2H2-type domain-containing protein</fullName>
    </recommendedName>
</protein>
<dbReference type="GO" id="GO:0001227">
    <property type="term" value="F:DNA-binding transcription repressor activity, RNA polymerase II-specific"/>
    <property type="evidence" value="ECO:0007669"/>
    <property type="project" value="TreeGrafter"/>
</dbReference>
<evidence type="ECO:0000256" key="1">
    <source>
        <dbReference type="ARBA" id="ARBA00004123"/>
    </source>
</evidence>
<dbReference type="PROSITE" id="PS50157">
    <property type="entry name" value="ZINC_FINGER_C2H2_2"/>
    <property type="match status" value="8"/>
</dbReference>